<reference evidence="2" key="1">
    <citation type="submission" date="2022-02" db="EMBL/GenBank/DDBJ databases">
        <authorList>
            <person name="Henning P.M."/>
            <person name="McCubbin A.G."/>
            <person name="Shore J.S."/>
        </authorList>
    </citation>
    <scope>NUCLEOTIDE SEQUENCE</scope>
    <source>
        <strain evidence="2">F60SS</strain>
        <tissue evidence="2">Leaves</tissue>
    </source>
</reference>
<accession>A0A9Q0F9I5</accession>
<reference evidence="2" key="2">
    <citation type="journal article" date="2023" name="Plants (Basel)">
        <title>Annotation of the Turnera subulata (Passifloraceae) Draft Genome Reveals the S-Locus Evolved after the Divergence of Turneroideae from Passifloroideae in a Stepwise Manner.</title>
        <authorList>
            <person name="Henning P.M."/>
            <person name="Roalson E.H."/>
            <person name="Mir W."/>
            <person name="McCubbin A.G."/>
            <person name="Shore J.S."/>
        </authorList>
    </citation>
    <scope>NUCLEOTIDE SEQUENCE</scope>
    <source>
        <strain evidence="2">F60SS</strain>
    </source>
</reference>
<evidence type="ECO:0000256" key="1">
    <source>
        <dbReference type="SAM" id="MobiDB-lite"/>
    </source>
</evidence>
<gene>
    <name evidence="2" type="ORF">Tsubulata_015211</name>
</gene>
<protein>
    <recommendedName>
        <fullName evidence="4">BZIP domain-containing protein</fullName>
    </recommendedName>
</protein>
<feature type="compositionally biased region" description="Basic and acidic residues" evidence="1">
    <location>
        <begin position="114"/>
        <end position="123"/>
    </location>
</feature>
<name>A0A9Q0F9I5_9ROSI</name>
<proteinExistence type="predicted"/>
<sequence length="326" mass="35851">SNISKSDVTLSIDDIRICCSSLYLSKSRRSIFCVFLVFEAEKTTMMLAAKHEWLEAAMTDDTLVAELLFRLKQAHELATPAASSVAIPLRWGRRLPRSRHGVASAGSARCDVGFGRRKDKEGGDSSTRCSPTTPLSWSSGGGGSASPSTTADGFEVTSRQTNLSAVRSKDVATAEAAYTATKRSRKKKTFSELKEEESSLLKESLHLKKEIATLRTTFKEHAARNVNLKKMKLDLNVNSDPSKRAGMASHEAEKSICSQSLQTEAPSISYPSLTFRTQVKDDIHPLSESCKTDKETSNHDRFFLLPDLNMMPSEEDSGSEAFCGRR</sequence>
<organism evidence="2 3">
    <name type="scientific">Turnera subulata</name>
    <dbReference type="NCBI Taxonomy" id="218843"/>
    <lineage>
        <taxon>Eukaryota</taxon>
        <taxon>Viridiplantae</taxon>
        <taxon>Streptophyta</taxon>
        <taxon>Embryophyta</taxon>
        <taxon>Tracheophyta</taxon>
        <taxon>Spermatophyta</taxon>
        <taxon>Magnoliopsida</taxon>
        <taxon>eudicotyledons</taxon>
        <taxon>Gunneridae</taxon>
        <taxon>Pentapetalae</taxon>
        <taxon>rosids</taxon>
        <taxon>fabids</taxon>
        <taxon>Malpighiales</taxon>
        <taxon>Passifloraceae</taxon>
        <taxon>Turnera</taxon>
    </lineage>
</organism>
<keyword evidence="3" id="KW-1185">Reference proteome</keyword>
<comment type="caution">
    <text evidence="2">The sequence shown here is derived from an EMBL/GenBank/DDBJ whole genome shotgun (WGS) entry which is preliminary data.</text>
</comment>
<evidence type="ECO:0000313" key="3">
    <source>
        <dbReference type="Proteomes" id="UP001141552"/>
    </source>
</evidence>
<dbReference type="PANTHER" id="PTHR35099:SF2">
    <property type="entry name" value="OS02G0182700 PROTEIN"/>
    <property type="match status" value="1"/>
</dbReference>
<evidence type="ECO:0000313" key="2">
    <source>
        <dbReference type="EMBL" id="KAJ4827247.1"/>
    </source>
</evidence>
<feature type="region of interest" description="Disordered" evidence="1">
    <location>
        <begin position="114"/>
        <end position="161"/>
    </location>
</feature>
<dbReference type="AlphaFoldDB" id="A0A9Q0F9I5"/>
<dbReference type="PANTHER" id="PTHR35099">
    <property type="entry name" value="OS02G0182700 PROTEIN"/>
    <property type="match status" value="1"/>
</dbReference>
<dbReference type="EMBL" id="JAKUCV010006457">
    <property type="protein sequence ID" value="KAJ4827247.1"/>
    <property type="molecule type" value="Genomic_DNA"/>
</dbReference>
<dbReference type="Proteomes" id="UP001141552">
    <property type="component" value="Unassembled WGS sequence"/>
</dbReference>
<feature type="non-terminal residue" evidence="2">
    <location>
        <position position="326"/>
    </location>
</feature>
<dbReference type="OrthoDB" id="1696863at2759"/>
<evidence type="ECO:0008006" key="4">
    <source>
        <dbReference type="Google" id="ProtNLM"/>
    </source>
</evidence>